<evidence type="ECO:0000313" key="3">
    <source>
        <dbReference type="Proteomes" id="UP000325372"/>
    </source>
</evidence>
<feature type="region of interest" description="Disordered" evidence="1">
    <location>
        <begin position="375"/>
        <end position="400"/>
    </location>
</feature>
<name>A0A5N0TJH7_9GAMM</name>
<dbReference type="RefSeq" id="WP_150862406.1">
    <property type="nucleotide sequence ID" value="NZ_VYXP01000001.1"/>
</dbReference>
<organism evidence="2 3">
    <name type="scientific">Marinihelvus fidelis</name>
    <dbReference type="NCBI Taxonomy" id="2613842"/>
    <lineage>
        <taxon>Bacteria</taxon>
        <taxon>Pseudomonadati</taxon>
        <taxon>Pseudomonadota</taxon>
        <taxon>Gammaproteobacteria</taxon>
        <taxon>Chromatiales</taxon>
        <taxon>Wenzhouxiangellaceae</taxon>
        <taxon>Marinihelvus</taxon>
    </lineage>
</organism>
<evidence type="ECO:0000313" key="2">
    <source>
        <dbReference type="EMBL" id="KAA9134056.1"/>
    </source>
</evidence>
<accession>A0A5N0TJH7</accession>
<comment type="caution">
    <text evidence="2">The sequence shown here is derived from an EMBL/GenBank/DDBJ whole genome shotgun (WGS) entry which is preliminary data.</text>
</comment>
<dbReference type="Proteomes" id="UP000325372">
    <property type="component" value="Unassembled WGS sequence"/>
</dbReference>
<keyword evidence="3" id="KW-1185">Reference proteome</keyword>
<proteinExistence type="predicted"/>
<sequence length="400" mass="42556">MKLLGKFGWNPLQKAAFVTTLFVLALPGTAFGESNEEFRNTLLRFHDYGSVIRPGIADYRSVLENADDTTLEALRSVMGDLDSLSLSLDYLERSLDPNIYARGPDIRLKDSPQISTQNIIRGDPSPWNPAVPPYPASPGGAGNYTAFTATLEGLGALTDSDGDGKLNDERCSADYEAGLEIGIAATGTIDSLNVACAALPPIADKVCYVAAAVVAATVSGLEIAMAQCSLQDALVDSAEIEAAFENTVVIYDQLIDTDAELNMDHDELFSDISDLSDDHADLLNGQTALGNQIAAHDTNLADHDSDMKSIVSIHDLDIKTTVANHDADIKSAVALHDGDVKALLATLQAVVDANQALLETSLARQLETIRLLNTPQGQRSTDVPACDGEGCDWPNRGNGN</sequence>
<protein>
    <submittedName>
        <fullName evidence="2">Uncharacterized protein</fullName>
    </submittedName>
</protein>
<reference evidence="2 3" key="1">
    <citation type="submission" date="2019-09" db="EMBL/GenBank/DDBJ databases">
        <title>Wenzhouxiangella sp. Genome sequencing and assembly.</title>
        <authorList>
            <person name="Zhang R."/>
        </authorList>
    </citation>
    <scope>NUCLEOTIDE SEQUENCE [LARGE SCALE GENOMIC DNA]</scope>
    <source>
        <strain evidence="2 3">W260</strain>
    </source>
</reference>
<gene>
    <name evidence="2" type="ORF">F3N42_00455</name>
</gene>
<evidence type="ECO:0000256" key="1">
    <source>
        <dbReference type="SAM" id="MobiDB-lite"/>
    </source>
</evidence>
<dbReference type="EMBL" id="VYXP01000001">
    <property type="protein sequence ID" value="KAA9134056.1"/>
    <property type="molecule type" value="Genomic_DNA"/>
</dbReference>
<dbReference type="AlphaFoldDB" id="A0A5N0TJH7"/>